<protein>
    <submittedName>
        <fullName evidence="1">Uncharacterized protein</fullName>
    </submittedName>
</protein>
<comment type="caution">
    <text evidence="1">The sequence shown here is derived from an EMBL/GenBank/DDBJ whole genome shotgun (WGS) entry which is preliminary data.</text>
</comment>
<sequence>MIDTLGIFSTNESMEDVADGEMVFMAVDWVVGEVQGRVNGDGLRGRIEVLERSQEAYEAFLWLLETYEFPLQDGQTYSPTTSALPQHPAGRRDAKIKQFKMEKALKDKVTTATGVDVSSTALPAIIALINNDLPTSDIVESTSRLNISTPSTSVNPESTHNTRSATTALLSLLLTQSHTALSSIGQELSLLRSASMSAHIEAEDHVRVERERKAAQRKQEGDRAVLKEDEMWRLDAPLRIGGRRGKVAELIDDRGKADLSNRVQPTQPFTILPSTGLQNLSDRARLQSEVFRSGHRLPTMTIDEYLEEERQRGNIITGGGPESENQLTESEQLAIDAEDDGTIAGELKSEQKRQKEEKWARYTDTHRKGEGNTVNRG</sequence>
<organism evidence="1 2">
    <name type="scientific">Naganishia adeliensis</name>
    <dbReference type="NCBI Taxonomy" id="92952"/>
    <lineage>
        <taxon>Eukaryota</taxon>
        <taxon>Fungi</taxon>
        <taxon>Dikarya</taxon>
        <taxon>Basidiomycota</taxon>
        <taxon>Agaricomycotina</taxon>
        <taxon>Tremellomycetes</taxon>
        <taxon>Filobasidiales</taxon>
        <taxon>Filobasidiaceae</taxon>
        <taxon>Naganishia</taxon>
    </lineage>
</organism>
<accession>A0ACC2VKT1</accession>
<dbReference type="EMBL" id="JASBWS010000082">
    <property type="protein sequence ID" value="KAJ9099584.1"/>
    <property type="molecule type" value="Genomic_DNA"/>
</dbReference>
<name>A0ACC2VKT1_9TREE</name>
<proteinExistence type="predicted"/>
<dbReference type="Proteomes" id="UP001230649">
    <property type="component" value="Unassembled WGS sequence"/>
</dbReference>
<keyword evidence="2" id="KW-1185">Reference proteome</keyword>
<gene>
    <name evidence="1" type="ORF">QFC20_005650</name>
</gene>
<evidence type="ECO:0000313" key="1">
    <source>
        <dbReference type="EMBL" id="KAJ9099584.1"/>
    </source>
</evidence>
<evidence type="ECO:0000313" key="2">
    <source>
        <dbReference type="Proteomes" id="UP001230649"/>
    </source>
</evidence>
<reference evidence="1" key="1">
    <citation type="submission" date="2023-04" db="EMBL/GenBank/DDBJ databases">
        <title>Draft Genome sequencing of Naganishia species isolated from polar environments using Oxford Nanopore Technology.</title>
        <authorList>
            <person name="Leo P."/>
            <person name="Venkateswaran K."/>
        </authorList>
    </citation>
    <scope>NUCLEOTIDE SEQUENCE</scope>
    <source>
        <strain evidence="1">MNA-CCFEE 5262</strain>
    </source>
</reference>